<dbReference type="AlphaFoldDB" id="A0A2U2HMG0"/>
<sequence length="87" mass="9290">MAKRDKKTQQSEGLLPQADEGEDMVAEEVSLDQASTQVRRTGNLAEPASGTEQAAADALSETLPEPAPKKLKPAIDRAVPDFLSSKK</sequence>
<accession>A0A2U2HMG0</accession>
<protein>
    <submittedName>
        <fullName evidence="2">Uncharacterized protein</fullName>
    </submittedName>
</protein>
<evidence type="ECO:0000313" key="3">
    <source>
        <dbReference type="Proteomes" id="UP000241421"/>
    </source>
</evidence>
<organism evidence="2 3">
    <name type="scientific">Massilia glaciei</name>
    <dbReference type="NCBI Taxonomy" id="1524097"/>
    <lineage>
        <taxon>Bacteria</taxon>
        <taxon>Pseudomonadati</taxon>
        <taxon>Pseudomonadota</taxon>
        <taxon>Betaproteobacteria</taxon>
        <taxon>Burkholderiales</taxon>
        <taxon>Oxalobacteraceae</taxon>
        <taxon>Telluria group</taxon>
        <taxon>Massilia</taxon>
    </lineage>
</organism>
<name>A0A2U2HMG0_9BURK</name>
<dbReference type="RefSeq" id="WP_106757384.1">
    <property type="nucleotide sequence ID" value="NZ_PXWF02000157.1"/>
</dbReference>
<proteinExistence type="predicted"/>
<keyword evidence="3" id="KW-1185">Reference proteome</keyword>
<comment type="caution">
    <text evidence="2">The sequence shown here is derived from an EMBL/GenBank/DDBJ whole genome shotgun (WGS) entry which is preliminary data.</text>
</comment>
<dbReference type="Proteomes" id="UP000241421">
    <property type="component" value="Unassembled WGS sequence"/>
</dbReference>
<evidence type="ECO:0000256" key="1">
    <source>
        <dbReference type="SAM" id="MobiDB-lite"/>
    </source>
</evidence>
<feature type="compositionally biased region" description="Acidic residues" evidence="1">
    <location>
        <begin position="19"/>
        <end position="30"/>
    </location>
</feature>
<gene>
    <name evidence="2" type="ORF">C7C56_010550</name>
</gene>
<reference evidence="2 3" key="1">
    <citation type="submission" date="2018-04" db="EMBL/GenBank/DDBJ databases">
        <title>Massilia violaceinigra sp. nov., a novel purple-pigmented bacterium isolated from Tianshan glacier, Xinjiang, China.</title>
        <authorList>
            <person name="Wang H."/>
        </authorList>
    </citation>
    <scope>NUCLEOTIDE SEQUENCE [LARGE SCALE GENOMIC DNA]</scope>
    <source>
        <strain evidence="2 3">B448-2</strain>
    </source>
</reference>
<feature type="region of interest" description="Disordered" evidence="1">
    <location>
        <begin position="1"/>
        <end position="87"/>
    </location>
</feature>
<evidence type="ECO:0000313" key="2">
    <source>
        <dbReference type="EMBL" id="PWF48683.1"/>
    </source>
</evidence>
<dbReference type="EMBL" id="PXWF02000157">
    <property type="protein sequence ID" value="PWF48683.1"/>
    <property type="molecule type" value="Genomic_DNA"/>
</dbReference>